<evidence type="ECO:0000256" key="1">
    <source>
        <dbReference type="ARBA" id="ARBA00008857"/>
    </source>
</evidence>
<proteinExistence type="inferred from homology"/>
<dbReference type="SUPFAM" id="SSF56349">
    <property type="entry name" value="DNA breaking-rejoining enzymes"/>
    <property type="match status" value="1"/>
</dbReference>
<feature type="domain" description="Tyr recombinase" evidence="4">
    <location>
        <begin position="238"/>
        <end position="415"/>
    </location>
</feature>
<evidence type="ECO:0000259" key="4">
    <source>
        <dbReference type="PROSITE" id="PS51898"/>
    </source>
</evidence>
<dbReference type="KEGG" id="rsi:Runsl_3299"/>
<dbReference type="GO" id="GO:0006310">
    <property type="term" value="P:DNA recombination"/>
    <property type="evidence" value="ECO:0007669"/>
    <property type="project" value="UniProtKB-KW"/>
</dbReference>
<comment type="similarity">
    <text evidence="1">Belongs to the 'phage' integrase family.</text>
</comment>
<evidence type="ECO:0000313" key="6">
    <source>
        <dbReference type="Proteomes" id="UP000000493"/>
    </source>
</evidence>
<dbReference type="RefSeq" id="WP_013928978.1">
    <property type="nucleotide sequence ID" value="NC_015703.1"/>
</dbReference>
<keyword evidence="3" id="KW-0233">DNA recombination</keyword>
<dbReference type="EMBL" id="CP002859">
    <property type="protein sequence ID" value="AEI49673.1"/>
    <property type="molecule type" value="Genomic_DNA"/>
</dbReference>
<reference evidence="5 6" key="2">
    <citation type="journal article" date="2012" name="Stand. Genomic Sci.">
        <title>Complete genome sequence of the aquatic bacterium Runella slithyformis type strain (LSU 4(T)).</title>
        <authorList>
            <person name="Copeland A."/>
            <person name="Zhang X."/>
            <person name="Misra M."/>
            <person name="Lapidus A."/>
            <person name="Nolan M."/>
            <person name="Lucas S."/>
            <person name="Deshpande S."/>
            <person name="Cheng J.F."/>
            <person name="Tapia R."/>
            <person name="Goodwin L.A."/>
            <person name="Pitluck S."/>
            <person name="Liolios K."/>
            <person name="Pagani I."/>
            <person name="Ivanova N."/>
            <person name="Mikhailova N."/>
            <person name="Pati A."/>
            <person name="Chen A."/>
            <person name="Palaniappan K."/>
            <person name="Land M."/>
            <person name="Hauser L."/>
            <person name="Pan C."/>
            <person name="Jeffries C.D."/>
            <person name="Detter J.C."/>
            <person name="Brambilla E.M."/>
            <person name="Rohde M."/>
            <person name="Djao O.D."/>
            <person name="Goker M."/>
            <person name="Sikorski J."/>
            <person name="Tindall B.J."/>
            <person name="Woyke T."/>
            <person name="Bristow J."/>
            <person name="Eisen J.A."/>
            <person name="Markowitz V."/>
            <person name="Hugenholtz P."/>
            <person name="Kyrpides N.C."/>
            <person name="Klenk H.P."/>
            <person name="Mavromatis K."/>
        </authorList>
    </citation>
    <scope>NUCLEOTIDE SEQUENCE [LARGE SCALE GENOMIC DNA]</scope>
    <source>
        <strain evidence="6">ATCC 29530 / DSM 19594 / LMG 11500 / NCIMB 11436 / LSU 4</strain>
    </source>
</reference>
<protein>
    <submittedName>
        <fullName evidence="5">Integrase family protein</fullName>
    </submittedName>
</protein>
<dbReference type="GO" id="GO:0015074">
    <property type="term" value="P:DNA integration"/>
    <property type="evidence" value="ECO:0007669"/>
    <property type="project" value="InterPro"/>
</dbReference>
<dbReference type="InterPro" id="IPR050090">
    <property type="entry name" value="Tyrosine_recombinase_XerCD"/>
</dbReference>
<keyword evidence="6" id="KW-1185">Reference proteome</keyword>
<evidence type="ECO:0000256" key="2">
    <source>
        <dbReference type="ARBA" id="ARBA00023125"/>
    </source>
</evidence>
<dbReference type="CDD" id="cd01185">
    <property type="entry name" value="INTN1_C_like"/>
    <property type="match status" value="1"/>
</dbReference>
<dbReference type="InterPro" id="IPR010998">
    <property type="entry name" value="Integrase_recombinase_N"/>
</dbReference>
<dbReference type="Gene3D" id="1.10.443.10">
    <property type="entry name" value="Intergrase catalytic core"/>
    <property type="match status" value="1"/>
</dbReference>
<dbReference type="AlphaFoldDB" id="A0A7U3ZM92"/>
<dbReference type="PANTHER" id="PTHR30349">
    <property type="entry name" value="PHAGE INTEGRASE-RELATED"/>
    <property type="match status" value="1"/>
</dbReference>
<dbReference type="Proteomes" id="UP000000493">
    <property type="component" value="Chromosome"/>
</dbReference>
<dbReference type="InterPro" id="IPR002104">
    <property type="entry name" value="Integrase_catalytic"/>
</dbReference>
<dbReference type="GO" id="GO:0003677">
    <property type="term" value="F:DNA binding"/>
    <property type="evidence" value="ECO:0007669"/>
    <property type="project" value="UniProtKB-KW"/>
</dbReference>
<dbReference type="InterPro" id="IPR013762">
    <property type="entry name" value="Integrase-like_cat_sf"/>
</dbReference>
<evidence type="ECO:0000256" key="3">
    <source>
        <dbReference type="ARBA" id="ARBA00023172"/>
    </source>
</evidence>
<organism evidence="5 6">
    <name type="scientific">Runella slithyformis (strain ATCC 29530 / DSM 19594 / LMG 11500 / NCIMB 11436 / LSU 4)</name>
    <dbReference type="NCBI Taxonomy" id="761193"/>
    <lineage>
        <taxon>Bacteria</taxon>
        <taxon>Pseudomonadati</taxon>
        <taxon>Bacteroidota</taxon>
        <taxon>Cytophagia</taxon>
        <taxon>Cytophagales</taxon>
        <taxon>Spirosomataceae</taxon>
        <taxon>Runella</taxon>
    </lineage>
</organism>
<dbReference type="Pfam" id="PF00589">
    <property type="entry name" value="Phage_integrase"/>
    <property type="match status" value="1"/>
</dbReference>
<sequence>MANLQQKRLNQLLKQSEKGKTGKRSKFGMFTTSFSVAPSKRHGGTIYALLRNLNCVERFSTGIICSPENFDFKTQRISNDPTKNKLLDYIQSQANELYAQMVLTDRDISLKVIKNAVLGTQSYLIPNLFELLDAYLADCGQRVGVSHAHRTYQRYRQSNGIIKDFVRHQYKTEKLRLSDLKPIIARQLETFMVVERRNQYSYFVKVGEYFRQVLHYALLNEYIDVNPLSLHKFVKRRKPIEYLTPDELVTIGTANVIPEVLQKVKDCFVFGCLTGLAYQDLRDLSPGQIKTLNDGQKLIMLDRGKTKNQQVAPLRPEAVRLLEKYKDDPYCKAVNVCLPILSNQRFNTRLKELAQIAGIEKKVTTHYMRRTYATHLKRLGVSAEMISKSLGNTSVAITEHHYIDNDPETIVRILNEAFDKQKAV</sequence>
<evidence type="ECO:0000313" key="5">
    <source>
        <dbReference type="EMBL" id="AEI49673.1"/>
    </source>
</evidence>
<dbReference type="PROSITE" id="PS51898">
    <property type="entry name" value="TYR_RECOMBINASE"/>
    <property type="match status" value="1"/>
</dbReference>
<dbReference type="Gene3D" id="1.10.150.130">
    <property type="match status" value="1"/>
</dbReference>
<gene>
    <name evidence="5" type="ordered locus">Runsl_3299</name>
</gene>
<accession>A0A7U3ZM92</accession>
<dbReference type="PANTHER" id="PTHR30349:SF64">
    <property type="entry name" value="PROPHAGE INTEGRASE INTD-RELATED"/>
    <property type="match status" value="1"/>
</dbReference>
<keyword evidence="2" id="KW-0238">DNA-binding</keyword>
<name>A0A7U3ZM92_RUNSL</name>
<reference evidence="6" key="1">
    <citation type="submission" date="2011-06" db="EMBL/GenBank/DDBJ databases">
        <title>The complete genome of chromosome of Runella slithyformis DSM 19594.</title>
        <authorList>
            <consortium name="US DOE Joint Genome Institute (JGI-PGF)"/>
            <person name="Lucas S."/>
            <person name="Han J."/>
            <person name="Lapidus A."/>
            <person name="Bruce D."/>
            <person name="Goodwin L."/>
            <person name="Pitluck S."/>
            <person name="Peters L."/>
            <person name="Kyrpides N."/>
            <person name="Mavromatis K."/>
            <person name="Ivanova N."/>
            <person name="Ovchinnikova G."/>
            <person name="Zhang X."/>
            <person name="Misra M."/>
            <person name="Detter J.C."/>
            <person name="Tapia R."/>
            <person name="Han C."/>
            <person name="Land M."/>
            <person name="Hauser L."/>
            <person name="Markowitz V."/>
            <person name="Cheng J.-F."/>
            <person name="Hugenholtz P."/>
            <person name="Woyke T."/>
            <person name="Wu D."/>
            <person name="Tindall B."/>
            <person name="Faehrich R."/>
            <person name="Brambilla E."/>
            <person name="Klenk H.-P."/>
            <person name="Eisen J.A."/>
        </authorList>
    </citation>
    <scope>NUCLEOTIDE SEQUENCE [LARGE SCALE GENOMIC DNA]</scope>
    <source>
        <strain evidence="6">ATCC 29530 / DSM 19594 / LMG 11500 / NCIMB 11436 / LSU 4</strain>
    </source>
</reference>
<dbReference type="InterPro" id="IPR011010">
    <property type="entry name" value="DNA_brk_join_enz"/>
</dbReference>